<dbReference type="InterPro" id="IPR013324">
    <property type="entry name" value="RNA_pol_sigma_r3/r4-like"/>
</dbReference>
<dbReference type="OrthoDB" id="8654550at2"/>
<dbReference type="NCBIfam" id="NF009180">
    <property type="entry name" value="PRK12528.1"/>
    <property type="match status" value="1"/>
</dbReference>
<gene>
    <name evidence="7" type="ORF">CAL25_05380</name>
</gene>
<dbReference type="PANTHER" id="PTHR43133">
    <property type="entry name" value="RNA POLYMERASE ECF-TYPE SIGMA FACTO"/>
    <property type="match status" value="1"/>
</dbReference>
<protein>
    <submittedName>
        <fullName evidence="7">RNA polymerase subunit sigma</fullName>
    </submittedName>
</protein>
<dbReference type="SUPFAM" id="SSF88946">
    <property type="entry name" value="Sigma2 domain of RNA polymerase sigma factors"/>
    <property type="match status" value="1"/>
</dbReference>
<dbReference type="Pfam" id="PF08281">
    <property type="entry name" value="Sigma70_r4_2"/>
    <property type="match status" value="1"/>
</dbReference>
<dbReference type="FunFam" id="1.10.1740.10:FF:000009">
    <property type="entry name" value="RNA polymerase sigma factor"/>
    <property type="match status" value="1"/>
</dbReference>
<evidence type="ECO:0000313" key="7">
    <source>
        <dbReference type="EMBL" id="OZI54213.1"/>
    </source>
</evidence>
<reference evidence="7 8" key="1">
    <citation type="submission" date="2017-05" db="EMBL/GenBank/DDBJ databases">
        <title>Complete and WGS of Bordetella genogroups.</title>
        <authorList>
            <person name="Spilker T."/>
            <person name="LiPuma J."/>
        </authorList>
    </citation>
    <scope>NUCLEOTIDE SEQUENCE [LARGE SCALE GENOMIC DNA]</scope>
    <source>
        <strain evidence="7 8">AU10456</strain>
    </source>
</reference>
<evidence type="ECO:0000256" key="4">
    <source>
        <dbReference type="ARBA" id="ARBA00023163"/>
    </source>
</evidence>
<dbReference type="InterPro" id="IPR007627">
    <property type="entry name" value="RNA_pol_sigma70_r2"/>
</dbReference>
<evidence type="ECO:0000259" key="6">
    <source>
        <dbReference type="Pfam" id="PF08281"/>
    </source>
</evidence>
<feature type="domain" description="RNA polymerase sigma factor 70 region 4 type 2" evidence="6">
    <location>
        <begin position="111"/>
        <end position="162"/>
    </location>
</feature>
<dbReference type="GO" id="GO:0006352">
    <property type="term" value="P:DNA-templated transcription initiation"/>
    <property type="evidence" value="ECO:0007669"/>
    <property type="project" value="InterPro"/>
</dbReference>
<feature type="domain" description="RNA polymerase sigma-70 region 2" evidence="5">
    <location>
        <begin position="14"/>
        <end position="79"/>
    </location>
</feature>
<name>A0A261U029_9BORD</name>
<dbReference type="Gene3D" id="1.10.1740.10">
    <property type="match status" value="1"/>
</dbReference>
<evidence type="ECO:0000259" key="5">
    <source>
        <dbReference type="Pfam" id="PF04542"/>
    </source>
</evidence>
<evidence type="ECO:0000256" key="3">
    <source>
        <dbReference type="ARBA" id="ARBA00023082"/>
    </source>
</evidence>
<dbReference type="InterPro" id="IPR013249">
    <property type="entry name" value="RNA_pol_sigma70_r4_t2"/>
</dbReference>
<dbReference type="RefSeq" id="WP_094798936.1">
    <property type="nucleotide sequence ID" value="NZ_NEVP01000003.1"/>
</dbReference>
<dbReference type="GO" id="GO:0003677">
    <property type="term" value="F:DNA binding"/>
    <property type="evidence" value="ECO:0007669"/>
    <property type="project" value="InterPro"/>
</dbReference>
<dbReference type="Proteomes" id="UP000216913">
    <property type="component" value="Unassembled WGS sequence"/>
</dbReference>
<evidence type="ECO:0000256" key="1">
    <source>
        <dbReference type="ARBA" id="ARBA00010641"/>
    </source>
</evidence>
<keyword evidence="8" id="KW-1185">Reference proteome</keyword>
<keyword evidence="3" id="KW-0731">Sigma factor</keyword>
<evidence type="ECO:0000256" key="2">
    <source>
        <dbReference type="ARBA" id="ARBA00023015"/>
    </source>
</evidence>
<comment type="similarity">
    <text evidence="1">Belongs to the sigma-70 factor family. ECF subfamily.</text>
</comment>
<proteinExistence type="inferred from homology"/>
<dbReference type="InterPro" id="IPR036388">
    <property type="entry name" value="WH-like_DNA-bd_sf"/>
</dbReference>
<dbReference type="InterPro" id="IPR013325">
    <property type="entry name" value="RNA_pol_sigma_r2"/>
</dbReference>
<dbReference type="EMBL" id="NEVP01000003">
    <property type="protein sequence ID" value="OZI54213.1"/>
    <property type="molecule type" value="Genomic_DNA"/>
</dbReference>
<dbReference type="Gene3D" id="1.10.10.10">
    <property type="entry name" value="Winged helix-like DNA-binding domain superfamily/Winged helix DNA-binding domain"/>
    <property type="match status" value="1"/>
</dbReference>
<dbReference type="PANTHER" id="PTHR43133:SF63">
    <property type="entry name" value="RNA POLYMERASE SIGMA FACTOR FECI-RELATED"/>
    <property type="match status" value="1"/>
</dbReference>
<comment type="caution">
    <text evidence="7">The sequence shown here is derived from an EMBL/GenBank/DDBJ whole genome shotgun (WGS) entry which is preliminary data.</text>
</comment>
<dbReference type="InterPro" id="IPR014284">
    <property type="entry name" value="RNA_pol_sigma-70_dom"/>
</dbReference>
<organism evidence="7 8">
    <name type="scientific">Bordetella genomosp. 5</name>
    <dbReference type="NCBI Taxonomy" id="1395608"/>
    <lineage>
        <taxon>Bacteria</taxon>
        <taxon>Pseudomonadati</taxon>
        <taxon>Pseudomonadota</taxon>
        <taxon>Betaproteobacteria</taxon>
        <taxon>Burkholderiales</taxon>
        <taxon>Alcaligenaceae</taxon>
        <taxon>Bordetella</taxon>
    </lineage>
</organism>
<dbReference type="NCBIfam" id="NF007232">
    <property type="entry name" value="PRK09651.1"/>
    <property type="match status" value="1"/>
</dbReference>
<dbReference type="Pfam" id="PF04542">
    <property type="entry name" value="Sigma70_r2"/>
    <property type="match status" value="1"/>
</dbReference>
<dbReference type="InterPro" id="IPR039425">
    <property type="entry name" value="RNA_pol_sigma-70-like"/>
</dbReference>
<keyword evidence="4" id="KW-0804">Transcription</keyword>
<evidence type="ECO:0000313" key="8">
    <source>
        <dbReference type="Proteomes" id="UP000216913"/>
    </source>
</evidence>
<dbReference type="GO" id="GO:0016987">
    <property type="term" value="F:sigma factor activity"/>
    <property type="evidence" value="ECO:0007669"/>
    <property type="project" value="UniProtKB-KW"/>
</dbReference>
<accession>A0A261U029</accession>
<sequence>MSLPPTEQSAVASLYTAHQPWLQRWLSRRLGCAHDAADLTQDTFIRLMNGRQAQALREPRAFLTTLAQRVLVDFWRRRELERAYLDSLAALPEAHAPSEESRALVLEALTQIDRMLARLPAKARAAFLLSQLDGLSYPQIARQLGVAEISVRRYMKQAIAACVAAQTGAGAA</sequence>
<dbReference type="AlphaFoldDB" id="A0A261U029"/>
<dbReference type="SUPFAM" id="SSF88659">
    <property type="entry name" value="Sigma3 and sigma4 domains of RNA polymerase sigma factors"/>
    <property type="match status" value="1"/>
</dbReference>
<keyword evidence="2" id="KW-0805">Transcription regulation</keyword>
<dbReference type="NCBIfam" id="TIGR02937">
    <property type="entry name" value="sigma70-ECF"/>
    <property type="match status" value="1"/>
</dbReference>